<evidence type="ECO:0000256" key="1">
    <source>
        <dbReference type="SAM" id="Phobius"/>
    </source>
</evidence>
<evidence type="ECO:0000313" key="3">
    <source>
        <dbReference type="EMBL" id="GAA4206118.1"/>
    </source>
</evidence>
<dbReference type="Proteomes" id="UP001501772">
    <property type="component" value="Unassembled WGS sequence"/>
</dbReference>
<keyword evidence="4" id="KW-1185">Reference proteome</keyword>
<dbReference type="RefSeq" id="WP_344851955.1">
    <property type="nucleotide sequence ID" value="NZ_BAABBY010000006.1"/>
</dbReference>
<evidence type="ECO:0000313" key="4">
    <source>
        <dbReference type="Proteomes" id="UP001501772"/>
    </source>
</evidence>
<reference evidence="4" key="1">
    <citation type="journal article" date="2019" name="Int. J. Syst. Evol. Microbiol.">
        <title>The Global Catalogue of Microorganisms (GCM) 10K type strain sequencing project: providing services to taxonomists for standard genome sequencing and annotation.</title>
        <authorList>
            <consortium name="The Broad Institute Genomics Platform"/>
            <consortium name="The Broad Institute Genome Sequencing Center for Infectious Disease"/>
            <person name="Wu L."/>
            <person name="Ma J."/>
        </authorList>
    </citation>
    <scope>NUCLEOTIDE SEQUENCE [LARGE SCALE GENOMIC DNA]</scope>
    <source>
        <strain evidence="4">JCM 17626</strain>
    </source>
</reference>
<gene>
    <name evidence="3" type="ORF">GCM10022289_26630</name>
</gene>
<proteinExistence type="predicted"/>
<keyword evidence="1" id="KW-0812">Transmembrane</keyword>
<keyword evidence="1" id="KW-0472">Membrane</keyword>
<evidence type="ECO:0000256" key="2">
    <source>
        <dbReference type="SAM" id="SignalP"/>
    </source>
</evidence>
<sequence length="135" mass="14347">MKFLIPNALARVFLCAAISLLSLFSASAADNFPYGCIVFYDGAERVFTDFQGIDPVGGARTYSLATSYKQGTGNCEVRVEFSTPYSGGCSVTGVTNGSNVTIAEVYNCSIDHGTAFFMVLLGLTGVVAIRKTDKK</sequence>
<dbReference type="EMBL" id="BAABBY010000006">
    <property type="protein sequence ID" value="GAA4206118.1"/>
    <property type="molecule type" value="Genomic_DNA"/>
</dbReference>
<organism evidence="3 4">
    <name type="scientific">Pedobacter jeongneungensis</name>
    <dbReference type="NCBI Taxonomy" id="947309"/>
    <lineage>
        <taxon>Bacteria</taxon>
        <taxon>Pseudomonadati</taxon>
        <taxon>Bacteroidota</taxon>
        <taxon>Sphingobacteriia</taxon>
        <taxon>Sphingobacteriales</taxon>
        <taxon>Sphingobacteriaceae</taxon>
        <taxon>Pedobacter</taxon>
    </lineage>
</organism>
<accession>A0ABP8BG64</accession>
<protein>
    <submittedName>
        <fullName evidence="3">Uncharacterized protein</fullName>
    </submittedName>
</protein>
<keyword evidence="2" id="KW-0732">Signal</keyword>
<name>A0ABP8BG64_9SPHI</name>
<feature type="chain" id="PRO_5046689701" evidence="2">
    <location>
        <begin position="29"/>
        <end position="135"/>
    </location>
</feature>
<keyword evidence="1" id="KW-1133">Transmembrane helix</keyword>
<feature type="signal peptide" evidence="2">
    <location>
        <begin position="1"/>
        <end position="28"/>
    </location>
</feature>
<feature type="transmembrane region" description="Helical" evidence="1">
    <location>
        <begin position="112"/>
        <end position="129"/>
    </location>
</feature>
<comment type="caution">
    <text evidence="3">The sequence shown here is derived from an EMBL/GenBank/DDBJ whole genome shotgun (WGS) entry which is preliminary data.</text>
</comment>